<evidence type="ECO:0000259" key="11">
    <source>
        <dbReference type="Pfam" id="PF02463"/>
    </source>
</evidence>
<dbReference type="EMBL" id="JXJQ01000006">
    <property type="protein sequence ID" value="KJY62453.1"/>
    <property type="molecule type" value="Genomic_DNA"/>
</dbReference>
<evidence type="ECO:0000256" key="8">
    <source>
        <dbReference type="ARBA" id="ARBA00033408"/>
    </source>
</evidence>
<evidence type="ECO:0000256" key="7">
    <source>
        <dbReference type="ARBA" id="ARBA00023204"/>
    </source>
</evidence>
<feature type="domain" description="RecF/RecN/SMC N-terminal" evidence="11">
    <location>
        <begin position="1"/>
        <end position="514"/>
    </location>
</feature>
<dbReference type="Gene3D" id="3.40.50.300">
    <property type="entry name" value="P-loop containing nucleotide triphosphate hydrolases"/>
    <property type="match status" value="2"/>
</dbReference>
<gene>
    <name evidence="12" type="ORF">JG30_06680</name>
</gene>
<keyword evidence="6" id="KW-0067">ATP-binding</keyword>
<dbReference type="GO" id="GO:0006310">
    <property type="term" value="P:DNA recombination"/>
    <property type="evidence" value="ECO:0007669"/>
    <property type="project" value="InterPro"/>
</dbReference>
<dbReference type="FunFam" id="3.40.50.300:FF:000356">
    <property type="entry name" value="DNA repair protein RecN"/>
    <property type="match status" value="1"/>
</dbReference>
<dbReference type="STRING" id="1218492.JG30_06680"/>
<protein>
    <recommendedName>
        <fullName evidence="3 9">DNA repair protein RecN</fullName>
    </recommendedName>
    <alternativeName>
        <fullName evidence="8 9">Recombination protein N</fullName>
    </alternativeName>
</protein>
<dbReference type="InterPro" id="IPR003395">
    <property type="entry name" value="RecF/RecN/SMC_N"/>
</dbReference>
<evidence type="ECO:0000256" key="2">
    <source>
        <dbReference type="ARBA" id="ARBA00009441"/>
    </source>
</evidence>
<evidence type="ECO:0000256" key="1">
    <source>
        <dbReference type="ARBA" id="ARBA00003618"/>
    </source>
</evidence>
<evidence type="ECO:0000256" key="10">
    <source>
        <dbReference type="SAM" id="Coils"/>
    </source>
</evidence>
<dbReference type="Pfam" id="PF02463">
    <property type="entry name" value="SMC_N"/>
    <property type="match status" value="1"/>
</dbReference>
<accession>A0A0F4LVS9</accession>
<evidence type="ECO:0000256" key="9">
    <source>
        <dbReference type="PIRNR" id="PIRNR003128"/>
    </source>
</evidence>
<evidence type="ECO:0000256" key="5">
    <source>
        <dbReference type="ARBA" id="ARBA00022763"/>
    </source>
</evidence>
<dbReference type="PIRSF" id="PIRSF003128">
    <property type="entry name" value="RecN"/>
    <property type="match status" value="1"/>
</dbReference>
<evidence type="ECO:0000256" key="6">
    <source>
        <dbReference type="ARBA" id="ARBA00022840"/>
    </source>
</evidence>
<dbReference type="PATRIC" id="fig|1218492.5.peg.804"/>
<dbReference type="AlphaFoldDB" id="A0A0F4LVS9"/>
<dbReference type="GO" id="GO:0005524">
    <property type="term" value="F:ATP binding"/>
    <property type="evidence" value="ECO:0007669"/>
    <property type="project" value="UniProtKB-KW"/>
</dbReference>
<dbReference type="GO" id="GO:0009432">
    <property type="term" value="P:SOS response"/>
    <property type="evidence" value="ECO:0007669"/>
    <property type="project" value="TreeGrafter"/>
</dbReference>
<dbReference type="RefSeq" id="WP_046316168.1">
    <property type="nucleotide sequence ID" value="NZ_JBHSZT010000001.1"/>
</dbReference>
<dbReference type="PANTHER" id="PTHR11059">
    <property type="entry name" value="DNA REPAIR PROTEIN RECN"/>
    <property type="match status" value="1"/>
</dbReference>
<keyword evidence="13" id="KW-1185">Reference proteome</keyword>
<keyword evidence="4" id="KW-0547">Nucleotide-binding</keyword>
<name>A0A0F4LVS9_9LACO</name>
<organism evidence="12 13">
    <name type="scientific">Bombilactobacillus mellifer</name>
    <dbReference type="NCBI Taxonomy" id="1218492"/>
    <lineage>
        <taxon>Bacteria</taxon>
        <taxon>Bacillati</taxon>
        <taxon>Bacillota</taxon>
        <taxon>Bacilli</taxon>
        <taxon>Lactobacillales</taxon>
        <taxon>Lactobacillaceae</taxon>
        <taxon>Bombilactobacillus</taxon>
    </lineage>
</organism>
<dbReference type="FunFam" id="3.40.50.300:FF:000319">
    <property type="entry name" value="DNA repair protein RecN"/>
    <property type="match status" value="1"/>
</dbReference>
<dbReference type="InterPro" id="IPR004604">
    <property type="entry name" value="DNA_recomb/repair_RecN"/>
</dbReference>
<dbReference type="OrthoDB" id="9806954at2"/>
<dbReference type="PANTHER" id="PTHR11059:SF0">
    <property type="entry name" value="DNA REPAIR PROTEIN RECN"/>
    <property type="match status" value="1"/>
</dbReference>
<sequence>MLQELVIQNVAIIEQVEVTFHSGLSAFTGETGAGKSIIMDALGLLIGNRGRSELVRTGSSKAIVQGQFSLEAVNQSQIKQLCQQQGVDLPIADPTLIIKRELHKNGRNLCRVNGTLVPLAFLKKLGPYLVDISGQNQSQSLLDPQTHLHLLDEFGQKPLQQSLAAYQKEFAKYQQIRQQLAEVQHNQQQLAQQRDMLQFQVQEITAANLQPQEEEELTSQLQQLTNFEKIHESLATAYLDLAQRTPSIMDRLGEVLQQMQTISDYDPEYQEITHEIESSFYDLQDSQERIRQQLDQQEYEPGKVDELQTRLQLIRNLEKKYGASISEVLAFGQQAQTKLTQLEQQLQDPQQLEQQLQTQTSVVQQKAQRLSQQRHQVARQLEQKIQEQLAAMYMEQTRFQIQFTTTDFTRWGQESLEFFLQANPGEELLPLAKIASGGELSRIMLALKTVLAQYQAVETLVFDEIDTGVSGRVAQAIGEKLAQIATQVQVLCITHLPQVAAVSDTQYLVDKQIQKKHTVTTVQTLSPQQRVAVIAQMLEGTKVTTITKQHAQELLQLAHPTLTFAKSDQGQQTLT</sequence>
<keyword evidence="5 9" id="KW-0227">DNA damage</keyword>
<dbReference type="CDD" id="cd03241">
    <property type="entry name" value="ABC_RecN"/>
    <property type="match status" value="2"/>
</dbReference>
<dbReference type="InterPro" id="IPR027417">
    <property type="entry name" value="P-loop_NTPase"/>
</dbReference>
<proteinExistence type="inferred from homology"/>
<dbReference type="GO" id="GO:0043590">
    <property type="term" value="C:bacterial nucleoid"/>
    <property type="evidence" value="ECO:0007669"/>
    <property type="project" value="TreeGrafter"/>
</dbReference>
<keyword evidence="10" id="KW-0175">Coiled coil</keyword>
<dbReference type="HOGENOM" id="CLU_018297_3_1_9"/>
<evidence type="ECO:0000313" key="12">
    <source>
        <dbReference type="EMBL" id="KJY62453.1"/>
    </source>
</evidence>
<feature type="coiled-coil region" evidence="10">
    <location>
        <begin position="163"/>
        <end position="193"/>
    </location>
</feature>
<comment type="caution">
    <text evidence="12">The sequence shown here is derived from an EMBL/GenBank/DDBJ whole genome shotgun (WGS) entry which is preliminary data.</text>
</comment>
<evidence type="ECO:0000256" key="4">
    <source>
        <dbReference type="ARBA" id="ARBA00022741"/>
    </source>
</evidence>
<comment type="similarity">
    <text evidence="2 9">Belongs to the RecN family.</text>
</comment>
<dbReference type="NCBIfam" id="TIGR00634">
    <property type="entry name" value="recN"/>
    <property type="match status" value="1"/>
</dbReference>
<keyword evidence="7 9" id="KW-0234">DNA repair</keyword>
<comment type="function">
    <text evidence="1 9">May be involved in recombinational repair of damaged DNA.</text>
</comment>
<evidence type="ECO:0000313" key="13">
    <source>
        <dbReference type="Proteomes" id="UP000033558"/>
    </source>
</evidence>
<reference evidence="12 13" key="1">
    <citation type="submission" date="2015-01" db="EMBL/GenBank/DDBJ databases">
        <title>Comparative genomics of the lactic acid bacteria isolated from the honey bee gut.</title>
        <authorList>
            <person name="Ellegaard K.M."/>
            <person name="Tamarit D."/>
            <person name="Javelind E."/>
            <person name="Olofsson T."/>
            <person name="Andersson S.G."/>
            <person name="Vasquez A."/>
        </authorList>
    </citation>
    <scope>NUCLEOTIDE SEQUENCE [LARGE SCALE GENOMIC DNA]</scope>
    <source>
        <strain evidence="12 13">Bin4</strain>
    </source>
</reference>
<dbReference type="GO" id="GO:0006281">
    <property type="term" value="P:DNA repair"/>
    <property type="evidence" value="ECO:0007669"/>
    <property type="project" value="UniProtKB-KW"/>
</dbReference>
<evidence type="ECO:0000256" key="3">
    <source>
        <dbReference type="ARBA" id="ARBA00021315"/>
    </source>
</evidence>
<dbReference type="SUPFAM" id="SSF52540">
    <property type="entry name" value="P-loop containing nucleoside triphosphate hydrolases"/>
    <property type="match status" value="2"/>
</dbReference>
<dbReference type="Proteomes" id="UP000033558">
    <property type="component" value="Unassembled WGS sequence"/>
</dbReference>